<gene>
    <name evidence="1" type="ORF">IFM89_001963</name>
</gene>
<protein>
    <submittedName>
        <fullName evidence="1">Uncharacterized protein</fullName>
    </submittedName>
</protein>
<proteinExistence type="predicted"/>
<dbReference type="EMBL" id="JADFTS010000006">
    <property type="protein sequence ID" value="KAF9599928.1"/>
    <property type="molecule type" value="Genomic_DNA"/>
</dbReference>
<dbReference type="GO" id="GO:0005852">
    <property type="term" value="C:eukaryotic translation initiation factor 3 complex"/>
    <property type="evidence" value="ECO:0007669"/>
    <property type="project" value="InterPro"/>
</dbReference>
<accession>A0A835HKW6</accession>
<evidence type="ECO:0000313" key="1">
    <source>
        <dbReference type="EMBL" id="KAF9599928.1"/>
    </source>
</evidence>
<comment type="caution">
    <text evidence="1">The sequence shown here is derived from an EMBL/GenBank/DDBJ whole genome shotgun (WGS) entry which is preliminary data.</text>
</comment>
<evidence type="ECO:0000313" key="2">
    <source>
        <dbReference type="Proteomes" id="UP000631114"/>
    </source>
</evidence>
<sequence length="118" mass="13408">MFDLSEAYTQSIVREMMIMEELHTSWDQPTRCIVFHNVDQTRLHALASQLTEKLAVLAEINEKGFKARTGGRLDGTPYQKCSGRDPQKAQMDGSGECIIGVVVNCFFIRLSVLFFYDL</sequence>
<dbReference type="GO" id="GO:0003743">
    <property type="term" value="F:translation initiation factor activity"/>
    <property type="evidence" value="ECO:0007669"/>
    <property type="project" value="InterPro"/>
</dbReference>
<dbReference type="PANTHER" id="PTHR13937:SF0">
    <property type="entry name" value="EUKARYOTIC TRANSLATION INITIATION FACTOR 3 SUBUNIT C-RELATED"/>
    <property type="match status" value="1"/>
</dbReference>
<dbReference type="InterPro" id="IPR027516">
    <property type="entry name" value="EIF3C"/>
</dbReference>
<organism evidence="1 2">
    <name type="scientific">Coptis chinensis</name>
    <dbReference type="NCBI Taxonomy" id="261450"/>
    <lineage>
        <taxon>Eukaryota</taxon>
        <taxon>Viridiplantae</taxon>
        <taxon>Streptophyta</taxon>
        <taxon>Embryophyta</taxon>
        <taxon>Tracheophyta</taxon>
        <taxon>Spermatophyta</taxon>
        <taxon>Magnoliopsida</taxon>
        <taxon>Ranunculales</taxon>
        <taxon>Ranunculaceae</taxon>
        <taxon>Coptidoideae</taxon>
        <taxon>Coptis</taxon>
    </lineage>
</organism>
<keyword evidence="2" id="KW-1185">Reference proteome</keyword>
<dbReference type="Proteomes" id="UP000631114">
    <property type="component" value="Unassembled WGS sequence"/>
</dbReference>
<dbReference type="AlphaFoldDB" id="A0A835HKW6"/>
<dbReference type="OrthoDB" id="1936027at2759"/>
<reference evidence="1 2" key="1">
    <citation type="submission" date="2020-10" db="EMBL/GenBank/DDBJ databases">
        <title>The Coptis chinensis genome and diversification of protoberbering-type alkaloids.</title>
        <authorList>
            <person name="Wang B."/>
            <person name="Shu S."/>
            <person name="Song C."/>
            <person name="Liu Y."/>
        </authorList>
    </citation>
    <scope>NUCLEOTIDE SEQUENCE [LARGE SCALE GENOMIC DNA]</scope>
    <source>
        <strain evidence="1">HL-2020</strain>
        <tissue evidence="1">Leaf</tissue>
    </source>
</reference>
<dbReference type="GO" id="GO:0003723">
    <property type="term" value="F:RNA binding"/>
    <property type="evidence" value="ECO:0007669"/>
    <property type="project" value="InterPro"/>
</dbReference>
<dbReference type="PANTHER" id="PTHR13937">
    <property type="entry name" value="EUKARYOTIC TRANSLATION INITATION FACTOR 3, SUBUNIT 8 EIF3S8 -RELATED"/>
    <property type="match status" value="1"/>
</dbReference>
<name>A0A835HKW6_9MAGN</name>
<dbReference type="GO" id="GO:0031369">
    <property type="term" value="F:translation initiation factor binding"/>
    <property type="evidence" value="ECO:0007669"/>
    <property type="project" value="InterPro"/>
</dbReference>